<protein>
    <recommendedName>
        <fullName evidence="1">Mitochondrial import inner membrane translocase subunit TIM50</fullName>
    </recommendedName>
</protein>
<gene>
    <name evidence="3" type="ORF">TM35_000182200</name>
</gene>
<dbReference type="GO" id="GO:0005744">
    <property type="term" value="C:TIM23 mitochondrial import inner membrane translocase complex"/>
    <property type="evidence" value="ECO:0007669"/>
    <property type="project" value="UniProtKB-UniRule"/>
</dbReference>
<keyword evidence="1" id="KW-0809">Transit peptide</keyword>
<keyword evidence="1" id="KW-0653">Protein transport</keyword>
<dbReference type="GeneID" id="39986313"/>
<dbReference type="InterPro" id="IPR023214">
    <property type="entry name" value="HAD_sf"/>
</dbReference>
<keyword evidence="4" id="KW-1185">Reference proteome</keyword>
<dbReference type="InterPro" id="IPR050365">
    <property type="entry name" value="TIM50"/>
</dbReference>
<accession>A0A1X0NUJ8</accession>
<keyword evidence="1" id="KW-0496">Mitochondrion</keyword>
<dbReference type="PANTHER" id="PTHR12210">
    <property type="entry name" value="DULLARD PROTEIN PHOSPHATASE"/>
    <property type="match status" value="1"/>
</dbReference>
<name>A0A1X0NUJ8_9TRYP</name>
<dbReference type="PROSITE" id="PS50969">
    <property type="entry name" value="FCP1"/>
    <property type="match status" value="1"/>
</dbReference>
<keyword evidence="1" id="KW-0811">Translocation</keyword>
<comment type="function">
    <text evidence="1">Essential component of the TIM23 complex, a complex that mediates the translocation of transit peptide-containing proteins across the mitochondrial inner membrane.</text>
</comment>
<reference evidence="3 4" key="1">
    <citation type="submission" date="2017-03" db="EMBL/GenBank/DDBJ databases">
        <title>An alternative strategy for trypanosome survival in the mammalian bloodstream revealed through genome and transcriptome analysis of the ubiquitous bovine parasite Trypanosoma (Megatrypanum) theileri.</title>
        <authorList>
            <person name="Kelly S."/>
            <person name="Ivens A."/>
            <person name="Mott A."/>
            <person name="O'Neill E."/>
            <person name="Emms D."/>
            <person name="Macleod O."/>
            <person name="Voorheis P."/>
            <person name="Matthews J."/>
            <person name="Matthews K."/>
            <person name="Carrington M."/>
        </authorList>
    </citation>
    <scope>NUCLEOTIDE SEQUENCE [LARGE SCALE GENOMIC DNA]</scope>
    <source>
        <strain evidence="3">Edinburgh</strain>
    </source>
</reference>
<sequence length="364" mass="42103">MVRASRYSYMRAKPVMQKLQSIVAFGLRQEYPPVWPLPLPPPLPQSVGKPTLVLDIDETLLHTYGMHLVQSNLNIEEGTNNNNNNNMNNTAADTIAFSLFLRPLLREFLMEVKELYEIVFWTAGTASYCSAMVDAMEVQVLQLPPSFYNVQEMLRDAKSTETREGNDHVNFFALSRTQTLEEHSYMKYLPMLGRPMHRVIMIDDNVRSFPLHPRNGVRIAPFLPDDKVLHDYSYAAIQLQEDETLMNNEDLLKKIKSGKQEIARLERDQALLDLLPLLRAAAAAEDLPRELDYWRDDDYIRCDDFRETMNPRSVTRQRLLGSVLPHRRETPIPPPKTHVMNHGFLEEANTAMRVQQMRKARARL</sequence>
<dbReference type="OrthoDB" id="277011at2759"/>
<dbReference type="FunFam" id="3.40.50.1000:FF:000284">
    <property type="entry name" value="Nuclear LIM interactor-interacting factor 1"/>
    <property type="match status" value="1"/>
</dbReference>
<dbReference type="RefSeq" id="XP_028882229.1">
    <property type="nucleotide sequence ID" value="XM_029026533.1"/>
</dbReference>
<comment type="subunit">
    <text evidence="1">Component of the TIM23 complex.</text>
</comment>
<dbReference type="InterPro" id="IPR004274">
    <property type="entry name" value="FCP1_dom"/>
</dbReference>
<comment type="caution">
    <text evidence="3">The sequence shown here is derived from an EMBL/GenBank/DDBJ whole genome shotgun (WGS) entry which is preliminary data.</text>
</comment>
<comment type="subcellular location">
    <subcellularLocation>
        <location evidence="1">Mitochondrion inner membrane</location>
        <topology evidence="1">Single-pass membrane protein</topology>
    </subcellularLocation>
</comment>
<organism evidence="3 4">
    <name type="scientific">Trypanosoma theileri</name>
    <dbReference type="NCBI Taxonomy" id="67003"/>
    <lineage>
        <taxon>Eukaryota</taxon>
        <taxon>Discoba</taxon>
        <taxon>Euglenozoa</taxon>
        <taxon>Kinetoplastea</taxon>
        <taxon>Metakinetoplastina</taxon>
        <taxon>Trypanosomatida</taxon>
        <taxon>Trypanosomatidae</taxon>
        <taxon>Trypanosoma</taxon>
    </lineage>
</organism>
<dbReference type="SUPFAM" id="SSF56784">
    <property type="entry name" value="HAD-like"/>
    <property type="match status" value="1"/>
</dbReference>
<dbReference type="Proteomes" id="UP000192257">
    <property type="component" value="Unassembled WGS sequence"/>
</dbReference>
<dbReference type="EMBL" id="NBCO01000018">
    <property type="protein sequence ID" value="ORC88163.1"/>
    <property type="molecule type" value="Genomic_DNA"/>
</dbReference>
<dbReference type="GO" id="GO:0015031">
    <property type="term" value="P:protein transport"/>
    <property type="evidence" value="ECO:0007669"/>
    <property type="project" value="UniProtKB-KW"/>
</dbReference>
<dbReference type="Pfam" id="PF03031">
    <property type="entry name" value="NIF"/>
    <property type="match status" value="1"/>
</dbReference>
<feature type="domain" description="FCP1 homology" evidence="2">
    <location>
        <begin position="45"/>
        <end position="255"/>
    </location>
</feature>
<comment type="similarity">
    <text evidence="1">Belongs to the TIM50 family.</text>
</comment>
<dbReference type="AlphaFoldDB" id="A0A1X0NUJ8"/>
<proteinExistence type="inferred from homology"/>
<dbReference type="Gene3D" id="3.40.50.1000">
    <property type="entry name" value="HAD superfamily/HAD-like"/>
    <property type="match status" value="1"/>
</dbReference>
<evidence type="ECO:0000313" key="3">
    <source>
        <dbReference type="EMBL" id="ORC88163.1"/>
    </source>
</evidence>
<dbReference type="STRING" id="67003.A0A1X0NUJ8"/>
<dbReference type="VEuPathDB" id="TriTrypDB:TM35_000182200"/>
<keyword evidence="1" id="KW-0813">Transport</keyword>
<dbReference type="SMART" id="SM00577">
    <property type="entry name" value="CPDc"/>
    <property type="match status" value="1"/>
</dbReference>
<dbReference type="InterPro" id="IPR036412">
    <property type="entry name" value="HAD-like_sf"/>
</dbReference>
<evidence type="ECO:0000256" key="1">
    <source>
        <dbReference type="RuleBase" id="RU365079"/>
    </source>
</evidence>
<evidence type="ECO:0000313" key="4">
    <source>
        <dbReference type="Proteomes" id="UP000192257"/>
    </source>
</evidence>
<evidence type="ECO:0000259" key="2">
    <source>
        <dbReference type="PROSITE" id="PS50969"/>
    </source>
</evidence>